<proteinExistence type="predicted"/>
<evidence type="ECO:0000313" key="1">
    <source>
        <dbReference type="EMBL" id="KAJ2878243.1"/>
    </source>
</evidence>
<name>A0ACC1LT23_9FUNG</name>
<feature type="non-terminal residue" evidence="1">
    <location>
        <position position="1"/>
    </location>
</feature>
<sequence length="68" mass="7482">TVLNETDDVLILACDGLWDVCSDQEAVDLVRSIDSNPTHASEMLLEHALSNESMDNITTMVLRLPTLP</sequence>
<protein>
    <submittedName>
        <fullName evidence="1">Phosphatase 2C</fullName>
        <ecNumber evidence="1">3.1.3.16</ecNumber>
    </submittedName>
</protein>
<dbReference type="EMBL" id="JANBVB010003592">
    <property type="protein sequence ID" value="KAJ2878243.1"/>
    <property type="molecule type" value="Genomic_DNA"/>
</dbReference>
<accession>A0ACC1LT23</accession>
<keyword evidence="2" id="KW-1185">Reference proteome</keyword>
<reference evidence="1" key="1">
    <citation type="submission" date="2022-07" db="EMBL/GenBank/DDBJ databases">
        <title>Phylogenomic reconstructions and comparative analyses of Kickxellomycotina fungi.</title>
        <authorList>
            <person name="Reynolds N.K."/>
            <person name="Stajich J.E."/>
            <person name="Barry K."/>
            <person name="Grigoriev I.V."/>
            <person name="Crous P."/>
            <person name="Smith M.E."/>
        </authorList>
    </citation>
    <scope>NUCLEOTIDE SEQUENCE</scope>
    <source>
        <strain evidence="1">CBS 190363</strain>
    </source>
</reference>
<dbReference type="Proteomes" id="UP001139981">
    <property type="component" value="Unassembled WGS sequence"/>
</dbReference>
<dbReference type="EC" id="3.1.3.16" evidence="1"/>
<evidence type="ECO:0000313" key="2">
    <source>
        <dbReference type="Proteomes" id="UP001139981"/>
    </source>
</evidence>
<gene>
    <name evidence="1" type="primary">MgPP2CL-1</name>
    <name evidence="1" type="ORF">IWW38_006366</name>
</gene>
<comment type="caution">
    <text evidence="1">The sequence shown here is derived from an EMBL/GenBank/DDBJ whole genome shotgun (WGS) entry which is preliminary data.</text>
</comment>
<organism evidence="1 2">
    <name type="scientific">Coemansia aciculifera</name>
    <dbReference type="NCBI Taxonomy" id="417176"/>
    <lineage>
        <taxon>Eukaryota</taxon>
        <taxon>Fungi</taxon>
        <taxon>Fungi incertae sedis</taxon>
        <taxon>Zoopagomycota</taxon>
        <taxon>Kickxellomycotina</taxon>
        <taxon>Kickxellomycetes</taxon>
        <taxon>Kickxellales</taxon>
        <taxon>Kickxellaceae</taxon>
        <taxon>Coemansia</taxon>
    </lineage>
</organism>
<keyword evidence="1" id="KW-0378">Hydrolase</keyword>